<dbReference type="Pfam" id="PF12796">
    <property type="entry name" value="Ank_2"/>
    <property type="match status" value="4"/>
</dbReference>
<protein>
    <submittedName>
        <fullName evidence="4">Uncharacterized protein</fullName>
    </submittedName>
</protein>
<dbReference type="PANTHER" id="PTHR24198:SF165">
    <property type="entry name" value="ANKYRIN REPEAT-CONTAINING PROTEIN-RELATED"/>
    <property type="match status" value="1"/>
</dbReference>
<keyword evidence="1" id="KW-0677">Repeat</keyword>
<dbReference type="InterPro" id="IPR002110">
    <property type="entry name" value="Ankyrin_rpt"/>
</dbReference>
<evidence type="ECO:0000256" key="2">
    <source>
        <dbReference type="ARBA" id="ARBA00023043"/>
    </source>
</evidence>
<dbReference type="PROSITE" id="PS50297">
    <property type="entry name" value="ANK_REP_REGION"/>
    <property type="match status" value="2"/>
</dbReference>
<reference evidence="4 5" key="1">
    <citation type="submission" date="2017-10" db="EMBL/GenBank/DDBJ databases">
        <title>Comparative genomics in systemic dimorphic fungi from Ajellomycetaceae.</title>
        <authorList>
            <person name="Munoz J.F."/>
            <person name="Mcewen J.G."/>
            <person name="Clay O.K."/>
            <person name="Cuomo C.A."/>
        </authorList>
    </citation>
    <scope>NUCLEOTIDE SEQUENCE [LARGE SCALE GENOMIC DNA]</scope>
    <source>
        <strain evidence="4 5">UAMH5409</strain>
    </source>
</reference>
<evidence type="ECO:0000313" key="4">
    <source>
        <dbReference type="EMBL" id="PGH04861.1"/>
    </source>
</evidence>
<dbReference type="AlphaFoldDB" id="A0A2B7X7W1"/>
<dbReference type="Proteomes" id="UP000223968">
    <property type="component" value="Unassembled WGS sequence"/>
</dbReference>
<dbReference type="SMART" id="SM00248">
    <property type="entry name" value="ANK"/>
    <property type="match status" value="11"/>
</dbReference>
<evidence type="ECO:0000256" key="3">
    <source>
        <dbReference type="PROSITE-ProRule" id="PRU00023"/>
    </source>
</evidence>
<dbReference type="EMBL" id="PDNB01000131">
    <property type="protein sequence ID" value="PGH04861.1"/>
    <property type="molecule type" value="Genomic_DNA"/>
</dbReference>
<feature type="repeat" description="ANK" evidence="3">
    <location>
        <begin position="154"/>
        <end position="182"/>
    </location>
</feature>
<gene>
    <name evidence="4" type="ORF">AJ79_06946</name>
</gene>
<evidence type="ECO:0000256" key="1">
    <source>
        <dbReference type="ARBA" id="ARBA00022737"/>
    </source>
</evidence>
<evidence type="ECO:0000313" key="5">
    <source>
        <dbReference type="Proteomes" id="UP000223968"/>
    </source>
</evidence>
<keyword evidence="2 3" id="KW-0040">ANK repeat</keyword>
<dbReference type="PANTHER" id="PTHR24198">
    <property type="entry name" value="ANKYRIN REPEAT AND PROTEIN KINASE DOMAIN-CONTAINING PROTEIN"/>
    <property type="match status" value="1"/>
</dbReference>
<comment type="caution">
    <text evidence="4">The sequence shown here is derived from an EMBL/GenBank/DDBJ whole genome shotgun (WGS) entry which is preliminary data.</text>
</comment>
<dbReference type="InterPro" id="IPR036770">
    <property type="entry name" value="Ankyrin_rpt-contain_sf"/>
</dbReference>
<dbReference type="STRING" id="1447875.A0A2B7X7W1"/>
<dbReference type="PROSITE" id="PS50088">
    <property type="entry name" value="ANK_REPEAT"/>
    <property type="match status" value="2"/>
</dbReference>
<feature type="repeat" description="ANK" evidence="3">
    <location>
        <begin position="125"/>
        <end position="153"/>
    </location>
</feature>
<proteinExistence type="predicted"/>
<sequence length="552" mass="59768">MTMATRLLSEEVDAKYIRNNPLVEAILQGAKETVAMQRNDLEGISDLQDRYKYGLVCAAVAYLKPPSVLHLLGAINDPRCDELERSNNQEVALIAASITGDLLRMKDLLDSGTNIDCQDGLFGAPLSMAAFGGHLSAVKLLLDHGADWKCENHHGPSPLFYAAIAGHVSVCDQLIGAGSSANKLLLYAAAAAGQDRVVSLLMKQGIVDPNDKYRSLLLIAIKRNFPNVVEELLKHPSVDAEICELDEKKTALEIAAELGRDSIVELLLSHPSVDATSGGNGFALSYAAEGGHAGVVRLLLNVPQVNPNARPLNGRYPAYGGLTPLTRAALCGHNDVVRLLISHKDIDVNLKTTEAPGWDGWAPLGRAVKYSHSDVVATLLEHPHTQVNIEQTWGQTPLAEASQENLPEIIELLLACDCIDPNVRDFYGRGPVFYAADYRSYKAMKLLLSHPGIQAHVPDDDGSETPLMRAAAAGAYLSYTTTTEEAYGNVAQLLLNHREGEEPTEDHILGALEVAQDHEVESIERILQHALDYGYCSSAARKPSPAPDEHQE</sequence>
<dbReference type="OrthoDB" id="1577640at2759"/>
<dbReference type="SUPFAM" id="SSF48403">
    <property type="entry name" value="Ankyrin repeat"/>
    <property type="match status" value="2"/>
</dbReference>
<organism evidence="4 5">
    <name type="scientific">Helicocarpus griseus UAMH5409</name>
    <dbReference type="NCBI Taxonomy" id="1447875"/>
    <lineage>
        <taxon>Eukaryota</taxon>
        <taxon>Fungi</taxon>
        <taxon>Dikarya</taxon>
        <taxon>Ascomycota</taxon>
        <taxon>Pezizomycotina</taxon>
        <taxon>Eurotiomycetes</taxon>
        <taxon>Eurotiomycetidae</taxon>
        <taxon>Onygenales</taxon>
        <taxon>Ajellomycetaceae</taxon>
        <taxon>Helicocarpus</taxon>
    </lineage>
</organism>
<dbReference type="Gene3D" id="1.25.40.20">
    <property type="entry name" value="Ankyrin repeat-containing domain"/>
    <property type="match status" value="3"/>
</dbReference>
<name>A0A2B7X7W1_9EURO</name>
<keyword evidence="5" id="KW-1185">Reference proteome</keyword>
<accession>A0A2B7X7W1</accession>